<dbReference type="AlphaFoldDB" id="D5K9A7"/>
<dbReference type="SUPFAM" id="SSF51998">
    <property type="entry name" value="PFL-like glycyl radical enzymes"/>
    <property type="match status" value="1"/>
</dbReference>
<evidence type="ECO:0000313" key="2">
    <source>
        <dbReference type="EMBL" id="ADF36098.1"/>
    </source>
</evidence>
<reference evidence="2" key="1">
    <citation type="submission" date="2010-01" db="EMBL/GenBank/DDBJ databases">
        <title>Metabolic activity variations in the Marmara Sea sediment.</title>
        <authorList>
            <person name="Kolukirik M."/>
            <person name="Ince O."/>
            <person name="Ince B."/>
        </authorList>
    </citation>
    <scope>NUCLEOTIDE SEQUENCE</scope>
</reference>
<accession>D5K9A7</accession>
<gene>
    <name evidence="2" type="primary">bssA</name>
</gene>
<name>D5K9A7_9RHOO</name>
<dbReference type="PROSITE" id="PS51554">
    <property type="entry name" value="PFL"/>
    <property type="match status" value="1"/>
</dbReference>
<organism evidence="2">
    <name type="scientific">uncultured Azoarcus sp</name>
    <dbReference type="NCBI Taxonomy" id="187273"/>
    <lineage>
        <taxon>Bacteria</taxon>
        <taxon>Pseudomonadati</taxon>
        <taxon>Pseudomonadota</taxon>
        <taxon>Betaproteobacteria</taxon>
        <taxon>Rhodocyclales</taxon>
        <taxon>Zoogloeaceae</taxon>
        <taxon>Azoarcus</taxon>
        <taxon>environmental samples</taxon>
    </lineage>
</organism>
<feature type="non-terminal residue" evidence="2">
    <location>
        <position position="131"/>
    </location>
</feature>
<dbReference type="Pfam" id="PF02901">
    <property type="entry name" value="PFL-like"/>
    <property type="match status" value="1"/>
</dbReference>
<dbReference type="EMBL" id="GU477525">
    <property type="protein sequence ID" value="ADF36098.1"/>
    <property type="molecule type" value="Genomic_DNA"/>
</dbReference>
<dbReference type="Gene3D" id="3.20.70.20">
    <property type="match status" value="1"/>
</dbReference>
<evidence type="ECO:0000259" key="1">
    <source>
        <dbReference type="PROSITE" id="PS51554"/>
    </source>
</evidence>
<dbReference type="GO" id="GO:0003824">
    <property type="term" value="F:catalytic activity"/>
    <property type="evidence" value="ECO:0007669"/>
    <property type="project" value="InterPro"/>
</dbReference>
<sequence>YIAMIDHRKAMVIACQAVISWARRLGRLCRIVAEYFESDPKRLADLLEVPDICHRLPAEPSKGLKHAMHAKFFTFLICHAIDRNASGYAQKEDTQLWPYNKASVIDKKIQPMDHKGAVEVVEMERLKICED</sequence>
<feature type="domain" description="PFL" evidence="1">
    <location>
        <begin position="1"/>
        <end position="131"/>
    </location>
</feature>
<proteinExistence type="predicted"/>
<protein>
    <submittedName>
        <fullName evidence="2">Benzylsuccinate synthase alpha-subunit</fullName>
    </submittedName>
</protein>
<feature type="non-terminal residue" evidence="2">
    <location>
        <position position="1"/>
    </location>
</feature>
<dbReference type="InterPro" id="IPR004184">
    <property type="entry name" value="PFL_dom"/>
</dbReference>